<dbReference type="AlphaFoldDB" id="D1KRS6"/>
<evidence type="ECO:0000256" key="3">
    <source>
        <dbReference type="ARBA" id="ARBA00013531"/>
    </source>
</evidence>
<dbReference type="InterPro" id="IPR048259">
    <property type="entry name" value="Cytochrome_b_N_euk/bac"/>
</dbReference>
<keyword evidence="6 16" id="KW-0679">Respiratory chain</keyword>
<evidence type="ECO:0000313" key="19">
    <source>
        <dbReference type="EMBL" id="ACT21458.1"/>
    </source>
</evidence>
<dbReference type="InterPro" id="IPR005798">
    <property type="entry name" value="Cyt_b/b6_C"/>
</dbReference>
<evidence type="ECO:0000256" key="11">
    <source>
        <dbReference type="ARBA" id="ARBA00022989"/>
    </source>
</evidence>
<keyword evidence="12 16" id="KW-0408">Iron</keyword>
<keyword evidence="7 16" id="KW-0812">Transmembrane</keyword>
<keyword evidence="9" id="KW-0999">Mitochondrion inner membrane</keyword>
<dbReference type="Pfam" id="PF00032">
    <property type="entry name" value="Cytochrom_B_C"/>
    <property type="match status" value="1"/>
</dbReference>
<evidence type="ECO:0000256" key="8">
    <source>
        <dbReference type="ARBA" id="ARBA00022723"/>
    </source>
</evidence>
<keyword evidence="4 16" id="KW-0813">Transport</keyword>
<feature type="domain" description="Cytochrome b/b6 N-terminal region profile" evidence="17">
    <location>
        <begin position="1"/>
        <end position="208"/>
    </location>
</feature>
<dbReference type="EMBL" id="GQ304898">
    <property type="protein sequence ID" value="ACT21458.1"/>
    <property type="molecule type" value="Genomic_DNA"/>
</dbReference>
<geneLocation type="mitochondrion" evidence="19"/>
<evidence type="ECO:0000256" key="15">
    <source>
        <dbReference type="ARBA" id="ARBA00023136"/>
    </source>
</evidence>
<feature type="transmembrane region" description="Helical" evidence="16">
    <location>
        <begin position="139"/>
        <end position="157"/>
    </location>
</feature>
<feature type="transmembrane region" description="Helical" evidence="16">
    <location>
        <begin position="177"/>
        <end position="199"/>
    </location>
</feature>
<feature type="transmembrane region" description="Helical" evidence="16">
    <location>
        <begin position="115"/>
        <end position="132"/>
    </location>
</feature>
<evidence type="ECO:0000256" key="7">
    <source>
        <dbReference type="ARBA" id="ARBA00022692"/>
    </source>
</evidence>
<dbReference type="GO" id="GO:0008121">
    <property type="term" value="F:quinol-cytochrome-c reductase activity"/>
    <property type="evidence" value="ECO:0007669"/>
    <property type="project" value="TreeGrafter"/>
</dbReference>
<keyword evidence="14 16" id="KW-0496">Mitochondrion</keyword>
<reference evidence="19" key="2">
    <citation type="submission" date="2009-06" db="EMBL/GenBank/DDBJ databases">
        <authorList>
            <person name="Min K.-S."/>
            <person name="Park J.-K."/>
        </authorList>
    </citation>
    <scope>NUCLEOTIDE SEQUENCE</scope>
</reference>
<keyword evidence="8 16" id="KW-0479">Metal-binding</keyword>
<keyword evidence="10 16" id="KW-0249">Electron transport</keyword>
<evidence type="ECO:0000256" key="6">
    <source>
        <dbReference type="ARBA" id="ARBA00022660"/>
    </source>
</evidence>
<evidence type="ECO:0000259" key="18">
    <source>
        <dbReference type="PROSITE" id="PS51003"/>
    </source>
</evidence>
<comment type="subcellular location">
    <subcellularLocation>
        <location evidence="2">Mitochondrion inner membrane</location>
        <topology evidence="2">Multi-pass membrane protein</topology>
    </subcellularLocation>
</comment>
<reference evidence="19" key="1">
    <citation type="journal article" date="2009" name="BMC Genomics">
        <title>Eurotatorian paraphyly: Revisiting phylogenetic relationships based on the complete mitochondrial genome sequence of Rotaria rotatoria (Bdelloidea: Rotifera: Syndermata).</title>
        <authorList>
            <person name="Min G.S."/>
            <person name="Park J.K."/>
        </authorList>
    </citation>
    <scope>NUCLEOTIDE SEQUENCE</scope>
</reference>
<feature type="transmembrane region" description="Helical" evidence="16">
    <location>
        <begin position="228"/>
        <end position="249"/>
    </location>
</feature>
<dbReference type="SUPFAM" id="SSF81648">
    <property type="entry name" value="a domain/subunit of cytochrome bc1 complex (Ubiquinol-cytochrome c reductase)"/>
    <property type="match status" value="1"/>
</dbReference>
<comment type="cofactor">
    <cofactor evidence="16">
        <name>heme b</name>
        <dbReference type="ChEBI" id="CHEBI:60344"/>
    </cofactor>
    <text evidence="16">Binds 2 heme groups non-covalently.</text>
</comment>
<dbReference type="PROSITE" id="PS51002">
    <property type="entry name" value="CYTB_NTER"/>
    <property type="match status" value="1"/>
</dbReference>
<dbReference type="InterPro" id="IPR016174">
    <property type="entry name" value="Di-haem_cyt_TM"/>
</dbReference>
<comment type="similarity">
    <text evidence="16">Belongs to the cytochrome b family.</text>
</comment>
<dbReference type="Pfam" id="PF00033">
    <property type="entry name" value="Cytochrome_B"/>
    <property type="match status" value="1"/>
</dbReference>
<dbReference type="RefSeq" id="YP_003331189.1">
    <property type="nucleotide sequence ID" value="NC_013568.1"/>
</dbReference>
<dbReference type="InterPro" id="IPR005797">
    <property type="entry name" value="Cyt_b/b6_N"/>
</dbReference>
<dbReference type="GO" id="GO:0046872">
    <property type="term" value="F:metal ion binding"/>
    <property type="evidence" value="ECO:0007669"/>
    <property type="project" value="UniProtKB-UniRule"/>
</dbReference>
<keyword evidence="5 16" id="KW-0349">Heme</keyword>
<dbReference type="SUPFAM" id="SSF81342">
    <property type="entry name" value="Transmembrane di-heme cytochromes"/>
    <property type="match status" value="1"/>
</dbReference>
<keyword evidence="15 16" id="KW-0472">Membrane</keyword>
<dbReference type="GO" id="GO:0005743">
    <property type="term" value="C:mitochondrial inner membrane"/>
    <property type="evidence" value="ECO:0007669"/>
    <property type="project" value="UniProtKB-SubCell"/>
</dbReference>
<dbReference type="GO" id="GO:0016491">
    <property type="term" value="F:oxidoreductase activity"/>
    <property type="evidence" value="ECO:0007669"/>
    <property type="project" value="UniProtKB-UniRule"/>
</dbReference>
<evidence type="ECO:0000256" key="16">
    <source>
        <dbReference type="RuleBase" id="RU362117"/>
    </source>
</evidence>
<proteinExistence type="inferred from homology"/>
<name>D1KRS6_9BILA</name>
<evidence type="ECO:0000256" key="10">
    <source>
        <dbReference type="ARBA" id="ARBA00022982"/>
    </source>
</evidence>
<feature type="domain" description="Cytochrome b/b6 C-terminal region profile" evidence="18">
    <location>
        <begin position="209"/>
        <end position="361"/>
    </location>
</feature>
<feature type="transmembrane region" description="Helical" evidence="16">
    <location>
        <begin position="317"/>
        <end position="336"/>
    </location>
</feature>
<evidence type="ECO:0000256" key="2">
    <source>
        <dbReference type="ARBA" id="ARBA00004448"/>
    </source>
</evidence>
<evidence type="ECO:0000256" key="9">
    <source>
        <dbReference type="ARBA" id="ARBA00022792"/>
    </source>
</evidence>
<evidence type="ECO:0000256" key="5">
    <source>
        <dbReference type="ARBA" id="ARBA00022617"/>
    </source>
</evidence>
<dbReference type="PROSITE" id="PS51003">
    <property type="entry name" value="CYTB_CTER"/>
    <property type="match status" value="1"/>
</dbReference>
<evidence type="ECO:0000256" key="1">
    <source>
        <dbReference type="ARBA" id="ARBA00002566"/>
    </source>
</evidence>
<organism evidence="19">
    <name type="scientific">Rotaria rotatoria</name>
    <dbReference type="NCBI Taxonomy" id="231624"/>
    <lineage>
        <taxon>Eukaryota</taxon>
        <taxon>Metazoa</taxon>
        <taxon>Spiralia</taxon>
        <taxon>Gnathifera</taxon>
        <taxon>Rotifera</taxon>
        <taxon>Eurotatoria</taxon>
        <taxon>Bdelloidea</taxon>
        <taxon>Philodinida</taxon>
        <taxon>Philodinidae</taxon>
        <taxon>Rotaria</taxon>
    </lineage>
</organism>
<evidence type="ECO:0000256" key="12">
    <source>
        <dbReference type="ARBA" id="ARBA00023004"/>
    </source>
</evidence>
<dbReference type="PANTHER" id="PTHR19271">
    <property type="entry name" value="CYTOCHROME B"/>
    <property type="match status" value="1"/>
</dbReference>
<accession>D1KRS6</accession>
<dbReference type="Gene3D" id="1.20.810.10">
    <property type="entry name" value="Cytochrome Bc1 Complex, Chain C"/>
    <property type="match status" value="1"/>
</dbReference>
<dbReference type="GO" id="GO:0006122">
    <property type="term" value="P:mitochondrial electron transport, ubiquinol to cytochrome c"/>
    <property type="evidence" value="ECO:0007669"/>
    <property type="project" value="TreeGrafter"/>
</dbReference>
<evidence type="ECO:0000256" key="14">
    <source>
        <dbReference type="ARBA" id="ARBA00023128"/>
    </source>
</evidence>
<evidence type="ECO:0000256" key="13">
    <source>
        <dbReference type="ARBA" id="ARBA00023075"/>
    </source>
</evidence>
<dbReference type="InterPro" id="IPR027387">
    <property type="entry name" value="Cytb/b6-like_sf"/>
</dbReference>
<dbReference type="CTD" id="4519"/>
<keyword evidence="11 16" id="KW-1133">Transmembrane helix</keyword>
<keyword evidence="13" id="KW-0830">Ubiquinone</keyword>
<feature type="transmembrane region" description="Helical" evidence="16">
    <location>
        <begin position="28"/>
        <end position="55"/>
    </location>
</feature>
<feature type="transmembrane region" description="Helical" evidence="16">
    <location>
        <begin position="76"/>
        <end position="95"/>
    </location>
</feature>
<feature type="transmembrane region" description="Helical" evidence="16">
    <location>
        <begin position="287"/>
        <end position="305"/>
    </location>
</feature>
<dbReference type="GeneID" id="8656202"/>
<evidence type="ECO:0000256" key="4">
    <source>
        <dbReference type="ARBA" id="ARBA00022448"/>
    </source>
</evidence>
<dbReference type="InterPro" id="IPR036150">
    <property type="entry name" value="Cyt_b/b6_C_sf"/>
</dbReference>
<feature type="transmembrane region" description="Helical" evidence="16">
    <location>
        <begin position="342"/>
        <end position="360"/>
    </location>
</feature>
<sequence>MWVVKKNYLVSMLNYFLLDLASPSNLLWFWNFGFMLGICMVMQVFSGFLLSLYYNDSVSYAFYSVMYLMLEVENGYEIRFLHSSGASLLFFLIFIHVGRGIWYKSFYMLEVWETGSIILLLLMMVSFLGYVLPWGQMSFWAATVITNLIYVIPYVGGTVLEWVWGGFSVGAPTLSRFFILHYIFPFVILVLSLVHLLFLHVNGSSNSLGVTSINDKVEFHWFYMLKDLVSFMILMLFFILMMLLMPFVFMDSENFLFVDIMKTPEHIKPEWYFLFAYCILRSVPNKLGGVIGLVMSIIMLMLLPLLSKTFIKYNDFLSSYLVVFHFLIFALLTWLGGCVVEWPYSSLGGIVSMVYFLMFFI</sequence>
<dbReference type="PANTHER" id="PTHR19271:SF16">
    <property type="entry name" value="CYTOCHROME B"/>
    <property type="match status" value="1"/>
</dbReference>
<comment type="function">
    <text evidence="1 16">Component of the ubiquinol-cytochrome c reductase complex (complex III or cytochrome b-c1 complex) that is part of the mitochondrial respiratory chain. The b-c1 complex mediates electron transfer from ubiquinol to cytochrome c. Contributes to the generation of a proton gradient across the mitochondrial membrane that is then used for ATP synthesis.</text>
</comment>
<gene>
    <name evidence="19" type="primary">CYTB</name>
</gene>
<evidence type="ECO:0000259" key="17">
    <source>
        <dbReference type="PROSITE" id="PS51002"/>
    </source>
</evidence>
<dbReference type="CDD" id="cd00284">
    <property type="entry name" value="Cytochrome_b_N"/>
    <property type="match status" value="1"/>
</dbReference>
<protein>
    <recommendedName>
        <fullName evidence="3 16">Cytochrome b</fullName>
    </recommendedName>
</protein>